<evidence type="ECO:0000256" key="1">
    <source>
        <dbReference type="SAM" id="MobiDB-lite"/>
    </source>
</evidence>
<evidence type="ECO:0000256" key="2">
    <source>
        <dbReference type="SAM" id="SignalP"/>
    </source>
</evidence>
<feature type="compositionally biased region" description="Low complexity" evidence="1">
    <location>
        <begin position="42"/>
        <end position="55"/>
    </location>
</feature>
<feature type="region of interest" description="Disordered" evidence="1">
    <location>
        <begin position="39"/>
        <end position="135"/>
    </location>
</feature>
<proteinExistence type="predicted"/>
<reference evidence="4 5" key="1">
    <citation type="submission" date="2022-05" db="EMBL/GenBank/DDBJ databases">
        <authorList>
            <consortium name="Genoscope - CEA"/>
            <person name="William W."/>
        </authorList>
    </citation>
    <scope>NUCLEOTIDE SEQUENCE [LARGE SCALE GENOMIC DNA]</scope>
</reference>
<dbReference type="Pfam" id="PF01391">
    <property type="entry name" value="Collagen"/>
    <property type="match status" value="3"/>
</dbReference>
<evidence type="ECO:0000313" key="4">
    <source>
        <dbReference type="EMBL" id="CAH3152368.1"/>
    </source>
</evidence>
<feature type="signal peptide" evidence="2">
    <location>
        <begin position="1"/>
        <end position="19"/>
    </location>
</feature>
<feature type="compositionally biased region" description="Basic and acidic residues" evidence="1">
    <location>
        <begin position="118"/>
        <end position="130"/>
    </location>
</feature>
<feature type="compositionally biased region" description="Basic and acidic residues" evidence="1">
    <location>
        <begin position="319"/>
        <end position="328"/>
    </location>
</feature>
<dbReference type="PANTHER" id="PTHR37456">
    <property type="entry name" value="SI:CH211-266K2.1"/>
    <property type="match status" value="1"/>
</dbReference>
<dbReference type="EMBL" id="CALNXK010000093">
    <property type="protein sequence ID" value="CAH3152368.1"/>
    <property type="molecule type" value="Genomic_DNA"/>
</dbReference>
<feature type="region of interest" description="Disordered" evidence="1">
    <location>
        <begin position="584"/>
        <end position="603"/>
    </location>
</feature>
<feature type="region of interest" description="Disordered" evidence="1">
    <location>
        <begin position="719"/>
        <end position="811"/>
    </location>
</feature>
<dbReference type="InterPro" id="IPR008160">
    <property type="entry name" value="Collagen"/>
</dbReference>
<feature type="chain" id="PRO_5046221824" description="CTHRC1 C-terminal domain-containing protein" evidence="2">
    <location>
        <begin position="20"/>
        <end position="954"/>
    </location>
</feature>
<feature type="domain" description="CTHRC1 C-terminal" evidence="3">
    <location>
        <begin position="140"/>
        <end position="268"/>
    </location>
</feature>
<dbReference type="Proteomes" id="UP001159405">
    <property type="component" value="Unassembled WGS sequence"/>
</dbReference>
<dbReference type="InterPro" id="IPR050938">
    <property type="entry name" value="Collagen_Structural_Proteins"/>
</dbReference>
<gene>
    <name evidence="4" type="ORF">PLOB_00049076</name>
</gene>
<feature type="domain" description="CTHRC1 C-terminal" evidence="3">
    <location>
        <begin position="629"/>
        <end position="672"/>
    </location>
</feature>
<feature type="domain" description="CTHRC1 C-terminal" evidence="3">
    <location>
        <begin position="372"/>
        <end position="503"/>
    </location>
</feature>
<feature type="domain" description="CTHRC1 C-terminal" evidence="3">
    <location>
        <begin position="816"/>
        <end position="946"/>
    </location>
</feature>
<dbReference type="InterPro" id="IPR057873">
    <property type="entry name" value="CTHRC1_C"/>
</dbReference>
<keyword evidence="5" id="KW-1185">Reference proteome</keyword>
<evidence type="ECO:0000259" key="3">
    <source>
        <dbReference type="Pfam" id="PF25815"/>
    </source>
</evidence>
<feature type="compositionally biased region" description="Basic and acidic residues" evidence="1">
    <location>
        <begin position="351"/>
        <end position="363"/>
    </location>
</feature>
<comment type="caution">
    <text evidence="4">The sequence shown here is derived from an EMBL/GenBank/DDBJ whole genome shotgun (WGS) entry which is preliminary data.</text>
</comment>
<dbReference type="Pfam" id="PF25815">
    <property type="entry name" value="CTHRC1_C"/>
    <property type="match status" value="4"/>
</dbReference>
<protein>
    <recommendedName>
        <fullName evidence="3">CTHRC1 C-terminal domain-containing protein</fullName>
    </recommendedName>
</protein>
<organism evidence="4 5">
    <name type="scientific">Porites lobata</name>
    <dbReference type="NCBI Taxonomy" id="104759"/>
    <lineage>
        <taxon>Eukaryota</taxon>
        <taxon>Metazoa</taxon>
        <taxon>Cnidaria</taxon>
        <taxon>Anthozoa</taxon>
        <taxon>Hexacorallia</taxon>
        <taxon>Scleractinia</taxon>
        <taxon>Fungiina</taxon>
        <taxon>Poritidae</taxon>
        <taxon>Porites</taxon>
    </lineage>
</organism>
<evidence type="ECO:0000313" key="5">
    <source>
        <dbReference type="Proteomes" id="UP001159405"/>
    </source>
</evidence>
<accession>A0ABN8Q146</accession>
<dbReference type="PANTHER" id="PTHR37456:SF6">
    <property type="entry name" value="COLLAGEN ALPHA-1(XXIII) CHAIN-LIKE ISOFORM X2"/>
    <property type="match status" value="1"/>
</dbReference>
<sequence length="954" mass="102853">MVQYFAVFLILSFSGGSLETTTPPQQQNDSKLKDLCQRSMLGFPGIPGSNGIPGVPGVPGPQGPQGREGVKGQIGDKGSQGMPGPRGDRGRKGPPGKSGPQGIKGMKGERGIAGMKGRKGDKGEKGESVKASEASVVPQTNWKQCVWKSASDTDNGKIKDSAFNKLQSNSALRVSFQGNMMVYGDVKCNRWCFKFNGNECSGPMTIEAVVYNYWPSGNPDLLHHRSFEGYCENIPRGAVRVELWVGKCSGSTLGNAYTGWNSVSRIMIEERSMLGFPGIPGSNGIPGLPGVPGPHGPQGREGVKGQIGDKGPQGMTGPRGDRGREGHPGKSGPRGIKGMKGERGIVGNPGRKGDKGEKGESAKVRQASAVQQTNWKQCVWKAETGTDNGKIKDCAFNKLQSNSALRVSFQGNMRVVGNGKCIRWYFKFNGNECRGPMTIEAVAHNNWRGSKNNPDLHHHRSFEGYCENIPQGAVRVELWVGKCSGYILGDANTGLGSVSRIIIEEVSRPQFTQSKVRMLHALCSASNLRAREKRRKTSVQADSQGHVSPVSRAYDTSHGFFPLENGRGVVTLIWVPKSPGPSSDNFKTIPDLDGSTHEPTIRSGDTGQRIPCFDSCQLITTWMCNHPNLLHHRSFAGYCENIPQGAVRVELWVGQCGRSYTLGDAETGWNSVKPHTMSEKRHKINKFANYQKIIMRNSPAFDCHRSMMGFPGIPGSNGVPGVPGVPGPHGPQGKEGVKGQIGDKGSRGMPGLRGDRGREGPPGKSGPRGIKGMKGQQGLLGMKGEPGIVGNPGRKGGKGEKGESTKASQASVVPQTNWKQCVWKSQSSTNNGKIKECAFNKLQSNSALKVSFQGNMAVYGSSEKCNRWYFKFSGNECSGPMTIEAVVYNNWPSGTPTLLHHRSFEGYCENIPQGAVRVELWVGQCSGGWTLGNADTGWNSVSRIMIEEVSRPQS</sequence>
<name>A0ABN8Q146_9CNID</name>
<feature type="region of interest" description="Disordered" evidence="1">
    <location>
        <begin position="284"/>
        <end position="368"/>
    </location>
</feature>
<keyword evidence="2" id="KW-0732">Signal</keyword>